<gene>
    <name evidence="3" type="ORF">D7I43_24995</name>
</gene>
<dbReference type="Gene3D" id="3.40.50.300">
    <property type="entry name" value="P-loop containing nucleotide triphosphate hydrolases"/>
    <property type="match status" value="2"/>
</dbReference>
<feature type="compositionally biased region" description="Basic and acidic residues" evidence="1">
    <location>
        <begin position="785"/>
        <end position="795"/>
    </location>
</feature>
<dbReference type="PANTHER" id="PTHR43581">
    <property type="entry name" value="ATP/GTP PHOSPHATASE"/>
    <property type="match status" value="1"/>
</dbReference>
<evidence type="ECO:0000313" key="4">
    <source>
        <dbReference type="Proteomes" id="UP000285744"/>
    </source>
</evidence>
<name>A0A420EV94_9ACTN</name>
<dbReference type="SUPFAM" id="SSF52540">
    <property type="entry name" value="P-loop containing nucleoside triphosphate hydrolases"/>
    <property type="match status" value="1"/>
</dbReference>
<sequence length="807" mass="90193">MYVRFFKSFNFDYERRAKENAKRHEWEILPEGWYPHVRLDVDPQVTAVVGANESGKSHLLDAIECVMGRRPVTRSDFCRYSQLYSVETDQVRLPDVGAVFTVGQESESTRLAELGVICAVDETFLFMRPGDGHPFIVCGETTTELGDSEQVKALEAVLPQVLRFSTSIAVPDSVPIASLWGGRLGSLADRRVRGAFLDAAEQAEPEADEKTWAQISTKLWSFVRRPATVAETEQERRKRAETTLARQLLVDVARIDESVFKELQKAITNGKEGEVSGLEGKINESLARHLNLSRWWSQDTDFKLCVTIRERELVFTIRDRTGTEYSFGERSRGLTHFLAYFVQLRAHRPSEDRSEILLMDEPDAYLSNSGQQDLLRVLENFAVPDDGLRADQVVYVTHSPFLINKNAASRLRVLDKGAQEEGTRVVKDVVRTHYEPLRSSLGTYVAETAFIGGKNLIVEGTADQVLLAGVSNALRARRPEAARLLDLNEVTIVPAGSADSVPYIAYLARGRDPIKPPCVALLDGDDEGRRAVGKLRKSEANRKPVLDEKFVVCLDKWAESTRTKADAGARPELEGGIAVVASTKSGVVTEIEDLIPPRIAVQAAKSYASRLLGLGSEETDKIKESDLKDRLDSGGPLWDAIRALFADTLGEHIDKVGFAREVVSYLNALPRTGSRPHGVKTLEDNFISLLSHLTELLDQASALEANRRREKRMGRIVRGFLDDYQTGVTRTLADSRLREIESSLDDSAAHDVFRLGIARLRRDFALRTDPTKPIENFPSFRQRLEDLTHQERLESQEPDEEHAGPGY</sequence>
<protein>
    <recommendedName>
        <fullName evidence="2">ATPase AAA-type core domain-containing protein</fullName>
    </recommendedName>
</protein>
<feature type="region of interest" description="Disordered" evidence="1">
    <location>
        <begin position="785"/>
        <end position="807"/>
    </location>
</feature>
<organism evidence="3 4">
    <name type="scientific">Micromonospora globbae</name>
    <dbReference type="NCBI Taxonomy" id="1894969"/>
    <lineage>
        <taxon>Bacteria</taxon>
        <taxon>Bacillati</taxon>
        <taxon>Actinomycetota</taxon>
        <taxon>Actinomycetes</taxon>
        <taxon>Micromonosporales</taxon>
        <taxon>Micromonosporaceae</taxon>
        <taxon>Micromonospora</taxon>
    </lineage>
</organism>
<dbReference type="EMBL" id="RAQQ01000021">
    <property type="protein sequence ID" value="RKF24641.1"/>
    <property type="molecule type" value="Genomic_DNA"/>
</dbReference>
<dbReference type="Pfam" id="PF13304">
    <property type="entry name" value="AAA_21"/>
    <property type="match status" value="1"/>
</dbReference>
<dbReference type="InterPro" id="IPR027417">
    <property type="entry name" value="P-loop_NTPase"/>
</dbReference>
<dbReference type="AlphaFoldDB" id="A0A420EV94"/>
<dbReference type="Proteomes" id="UP000285744">
    <property type="component" value="Unassembled WGS sequence"/>
</dbReference>
<dbReference type="InterPro" id="IPR051396">
    <property type="entry name" value="Bact_Antivir_Def_Nuclease"/>
</dbReference>
<proteinExistence type="predicted"/>
<dbReference type="InterPro" id="IPR003959">
    <property type="entry name" value="ATPase_AAA_core"/>
</dbReference>
<evidence type="ECO:0000313" key="3">
    <source>
        <dbReference type="EMBL" id="RKF24641.1"/>
    </source>
</evidence>
<reference evidence="3 4" key="1">
    <citation type="journal article" date="2018" name="Int. J. Syst. Evol. Microbiol.">
        <title>Micromonospora globbae sp. nov., an endophytic actinomycete isolated from roots of Globba winitii C. H. Wright.</title>
        <authorList>
            <person name="Kuncharoen N."/>
            <person name="Pittayakhajonwut P."/>
            <person name="Tanasupawat S."/>
        </authorList>
    </citation>
    <scope>NUCLEOTIDE SEQUENCE [LARGE SCALE GENOMIC DNA]</scope>
    <source>
        <strain evidence="3 4">WPS1-2</strain>
    </source>
</reference>
<dbReference type="CDD" id="cd00267">
    <property type="entry name" value="ABC_ATPase"/>
    <property type="match status" value="1"/>
</dbReference>
<feature type="domain" description="ATPase AAA-type core" evidence="2">
    <location>
        <begin position="279"/>
        <end position="404"/>
    </location>
</feature>
<dbReference type="PANTHER" id="PTHR43581:SF3">
    <property type="entry name" value="AAA+ ATPASE DOMAIN-CONTAINING PROTEIN"/>
    <property type="match status" value="1"/>
</dbReference>
<evidence type="ECO:0000256" key="1">
    <source>
        <dbReference type="SAM" id="MobiDB-lite"/>
    </source>
</evidence>
<comment type="caution">
    <text evidence="3">The sequence shown here is derived from an EMBL/GenBank/DDBJ whole genome shotgun (WGS) entry which is preliminary data.</text>
</comment>
<evidence type="ECO:0000259" key="2">
    <source>
        <dbReference type="Pfam" id="PF13304"/>
    </source>
</evidence>
<accession>A0A420EV94</accession>